<evidence type="ECO:0008006" key="3">
    <source>
        <dbReference type="Google" id="ProtNLM"/>
    </source>
</evidence>
<accession>A0ABX9SM72</accession>
<name>A0ABX9SM72_9GAMM</name>
<evidence type="ECO:0000313" key="2">
    <source>
        <dbReference type="Proteomes" id="UP000280955"/>
    </source>
</evidence>
<gene>
    <name evidence="1" type="ORF">BDD30_2782</name>
</gene>
<sequence>MQHIRLSFAGEFISIYGNTDICDNVQDCLLPAFKIHGNADVLKILCHFELNAVDNLHSVIRELNIELDYSKPHRLPPILMTDEVLGEGMRILKYDGQTTKILCEKTPEQDEILIDISQQGTNWKITYERNNMLAGRAIVRMIKYIVGCALFKKGCLFFHASGINYHGQNYIFYGVKGAGKTSTMFKSCFHLGASFLSDDMIVGWLDGDELKFSGWPKRVGLNLSAISHDHLCSLDINSNRPQNISPDEIYRYAGQHLPPDERKRLEFDTKEFINIFKLKYQGDRKNAIFINLKFTTRDIFSIAAQDLKHSELFLEEKNIKYFIDYLSITPKITQDIREKVKMKLSKLPSYGCCYSYNDTENFDLFFNKIIKFCNNRQ</sequence>
<organism evidence="1 2">
    <name type="scientific">Photorhabdus asymbiotica</name>
    <dbReference type="NCBI Taxonomy" id="291112"/>
    <lineage>
        <taxon>Bacteria</taxon>
        <taxon>Pseudomonadati</taxon>
        <taxon>Pseudomonadota</taxon>
        <taxon>Gammaproteobacteria</taxon>
        <taxon>Enterobacterales</taxon>
        <taxon>Morganellaceae</taxon>
        <taxon>Photorhabdus</taxon>
    </lineage>
</organism>
<dbReference type="Proteomes" id="UP000280955">
    <property type="component" value="Unassembled WGS sequence"/>
</dbReference>
<comment type="caution">
    <text evidence="1">The sequence shown here is derived from an EMBL/GenBank/DDBJ whole genome shotgun (WGS) entry which is preliminary data.</text>
</comment>
<dbReference type="EMBL" id="RBLJ01000003">
    <property type="protein sequence ID" value="RKS57954.1"/>
    <property type="molecule type" value="Genomic_DNA"/>
</dbReference>
<dbReference type="RefSeq" id="WP_012776812.1">
    <property type="nucleotide sequence ID" value="NC_012962.1"/>
</dbReference>
<proteinExistence type="predicted"/>
<reference evidence="1 2" key="1">
    <citation type="submission" date="2018-10" db="EMBL/GenBank/DDBJ databases">
        <title>Genomic Encyclopedia of Archaeal and Bacterial Type Strains, Phase II (KMG-II): from individual species to whole genera.</title>
        <authorList>
            <person name="Goeker M."/>
        </authorList>
    </citation>
    <scope>NUCLEOTIDE SEQUENCE [LARGE SCALE GENOMIC DNA]</scope>
    <source>
        <strain evidence="1 2">DSM 15149</strain>
    </source>
</reference>
<protein>
    <recommendedName>
        <fullName evidence="3">HPr kinase</fullName>
    </recommendedName>
</protein>
<evidence type="ECO:0000313" key="1">
    <source>
        <dbReference type="EMBL" id="RKS57954.1"/>
    </source>
</evidence>
<keyword evidence="2" id="KW-1185">Reference proteome</keyword>